<reference evidence="1" key="1">
    <citation type="submission" date="2018-10" db="EMBL/GenBank/DDBJ databases">
        <title>Hidden diversity of soil giant viruses.</title>
        <authorList>
            <person name="Schulz F."/>
            <person name="Alteio L."/>
            <person name="Goudeau D."/>
            <person name="Ryan E.M."/>
            <person name="Malmstrom R.R."/>
            <person name="Blanchard J."/>
            <person name="Woyke T."/>
        </authorList>
    </citation>
    <scope>NUCLEOTIDE SEQUENCE</scope>
    <source>
        <strain evidence="1">FNV1</strain>
    </source>
</reference>
<sequence length="379" mass="42899">MDKMALAPLDIEFEVNPVLSGLTEEFMAMEVVDDIISRDRLAKTKKWQQFTNFKNRKPCDHLEGKVALKKDEALFIAPLDTNCVRVMNIHIPNLKGAAVNTFDMKSFKFSVTRYDGKLNKFVALTTLQKIDIIGVSKEQPECVEEDNIYWLKLYRNEHHESKISSRQVYNMNITINSHLTCAKFISPFIEDEVVTLDVTTGLELLKHRLLDIFGFLHSTLMFNIGEFDKHANTIKILPSIHNVKPGGIYYFLLERKSSNSYVIAQKQRVLCIPSDTHVRYNPVSRPGSAEIKTFRLTPHREYKPVDDIDVVTYAVPEGVIKYAAKDLLNYKGTVTAADSMMSKLFANIKLHVTVDFPVDVTTKSISSATAECACGASHS</sequence>
<dbReference type="EMBL" id="MK072132">
    <property type="protein sequence ID" value="AYV79011.1"/>
    <property type="molecule type" value="Genomic_DNA"/>
</dbReference>
<name>A0A3G4ZYD1_9VIRU</name>
<evidence type="ECO:0000313" key="1">
    <source>
        <dbReference type="EMBL" id="AYV79011.1"/>
    </source>
</evidence>
<accession>A0A3G4ZYD1</accession>
<organism evidence="1">
    <name type="scientific">Faunusvirus sp</name>
    <dbReference type="NCBI Taxonomy" id="2487766"/>
    <lineage>
        <taxon>Viruses</taxon>
        <taxon>Varidnaviria</taxon>
        <taxon>Bamfordvirae</taxon>
        <taxon>Nucleocytoviricota</taxon>
        <taxon>Megaviricetes</taxon>
        <taxon>Imitervirales</taxon>
        <taxon>Mimiviridae</taxon>
    </lineage>
</organism>
<proteinExistence type="predicted"/>
<protein>
    <submittedName>
        <fullName evidence="1">Uncharacterized protein</fullName>
    </submittedName>
</protein>
<gene>
    <name evidence="1" type="ORF">Faunusvirus1_31</name>
</gene>